<feature type="domain" description="ABC-2 type transporter transmembrane" evidence="6">
    <location>
        <begin position="443"/>
        <end position="654"/>
    </location>
</feature>
<dbReference type="EMBL" id="JBHSNC010000051">
    <property type="protein sequence ID" value="MFC5531110.1"/>
    <property type="molecule type" value="Genomic_DNA"/>
</dbReference>
<keyword evidence="8" id="KW-1185">Reference proteome</keyword>
<feature type="transmembrane region" description="Helical" evidence="5">
    <location>
        <begin position="584"/>
        <end position="607"/>
    </location>
</feature>
<evidence type="ECO:0000256" key="2">
    <source>
        <dbReference type="ARBA" id="ARBA00022692"/>
    </source>
</evidence>
<dbReference type="Pfam" id="PF12698">
    <property type="entry name" value="ABC2_membrane_3"/>
    <property type="match status" value="2"/>
</dbReference>
<dbReference type="InterPro" id="IPR023908">
    <property type="entry name" value="xxxLxxG_rpt"/>
</dbReference>
<keyword evidence="4 5" id="KW-0472">Membrane</keyword>
<organism evidence="7 8">
    <name type="scientific">Cohnella yongneupensis</name>
    <dbReference type="NCBI Taxonomy" id="425006"/>
    <lineage>
        <taxon>Bacteria</taxon>
        <taxon>Bacillati</taxon>
        <taxon>Bacillota</taxon>
        <taxon>Bacilli</taxon>
        <taxon>Bacillales</taxon>
        <taxon>Paenibacillaceae</taxon>
        <taxon>Cohnella</taxon>
    </lineage>
</organism>
<dbReference type="NCBIfam" id="TIGR03062">
    <property type="entry name" value="pip_yhgE_Cterm"/>
    <property type="match status" value="1"/>
</dbReference>
<evidence type="ECO:0000313" key="7">
    <source>
        <dbReference type="EMBL" id="MFC5531110.1"/>
    </source>
</evidence>
<evidence type="ECO:0000256" key="4">
    <source>
        <dbReference type="ARBA" id="ARBA00023136"/>
    </source>
</evidence>
<feature type="transmembrane region" description="Helical" evidence="5">
    <location>
        <begin position="21"/>
        <end position="45"/>
    </location>
</feature>
<proteinExistence type="predicted"/>
<reference evidence="8" key="1">
    <citation type="journal article" date="2019" name="Int. J. Syst. Evol. Microbiol.">
        <title>The Global Catalogue of Microorganisms (GCM) 10K type strain sequencing project: providing services to taxonomists for standard genome sequencing and annotation.</title>
        <authorList>
            <consortium name="The Broad Institute Genomics Platform"/>
            <consortium name="The Broad Institute Genome Sequencing Center for Infectious Disease"/>
            <person name="Wu L."/>
            <person name="Ma J."/>
        </authorList>
    </citation>
    <scope>NUCLEOTIDE SEQUENCE [LARGE SCALE GENOMIC DNA]</scope>
    <source>
        <strain evidence="8">CGMCC 1.18578</strain>
    </source>
</reference>
<feature type="transmembrane region" description="Helical" evidence="5">
    <location>
        <begin position="481"/>
        <end position="503"/>
    </location>
</feature>
<evidence type="ECO:0000256" key="5">
    <source>
        <dbReference type="SAM" id="Phobius"/>
    </source>
</evidence>
<dbReference type="InterPro" id="IPR017501">
    <property type="entry name" value="Phage_infect_YhgE_C"/>
</dbReference>
<name>A0ABW0R1U0_9BACL</name>
<dbReference type="Gene3D" id="3.40.1710.10">
    <property type="entry name" value="abc type-2 transporter like domain"/>
    <property type="match status" value="1"/>
</dbReference>
<dbReference type="PANTHER" id="PTHR43077:SF5">
    <property type="entry name" value="PHAGE INFECTION PROTEIN"/>
    <property type="match status" value="1"/>
</dbReference>
<evidence type="ECO:0000313" key="8">
    <source>
        <dbReference type="Proteomes" id="UP001596108"/>
    </source>
</evidence>
<feature type="transmembrane region" description="Helical" evidence="5">
    <location>
        <begin position="524"/>
        <end position="544"/>
    </location>
</feature>
<dbReference type="InterPro" id="IPR013525">
    <property type="entry name" value="ABC2_TM"/>
</dbReference>
<dbReference type="RefSeq" id="WP_378113052.1">
    <property type="nucleotide sequence ID" value="NZ_JBHSNC010000051.1"/>
</dbReference>
<comment type="caution">
    <text evidence="7">The sequence shown here is derived from an EMBL/GenBank/DDBJ whole genome shotgun (WGS) entry which is preliminary data.</text>
</comment>
<evidence type="ECO:0000256" key="1">
    <source>
        <dbReference type="ARBA" id="ARBA00004141"/>
    </source>
</evidence>
<dbReference type="NCBIfam" id="TIGR03057">
    <property type="entry name" value="xxxLxxG_by_4"/>
    <property type="match status" value="2"/>
</dbReference>
<dbReference type="Gene3D" id="1.10.287.950">
    <property type="entry name" value="Methyl-accepting chemotaxis protein"/>
    <property type="match status" value="1"/>
</dbReference>
<keyword evidence="2 5" id="KW-0812">Transmembrane</keyword>
<feature type="domain" description="ABC-2 type transporter transmembrane" evidence="6">
    <location>
        <begin position="28"/>
        <end position="172"/>
    </location>
</feature>
<dbReference type="PANTHER" id="PTHR43077">
    <property type="entry name" value="TRANSPORT PERMEASE YVFS-RELATED"/>
    <property type="match status" value="1"/>
</dbReference>
<accession>A0ABW0R1U0</accession>
<feature type="transmembrane region" description="Helical" evidence="5">
    <location>
        <begin position="550"/>
        <end position="572"/>
    </location>
</feature>
<keyword evidence="3 5" id="KW-1133">Transmembrane helix</keyword>
<protein>
    <submittedName>
        <fullName evidence="7">YhgE/Pip domain-containing protein</fullName>
    </submittedName>
</protein>
<feature type="transmembrane region" description="Helical" evidence="5">
    <location>
        <begin position="639"/>
        <end position="659"/>
    </location>
</feature>
<dbReference type="NCBIfam" id="TIGR03061">
    <property type="entry name" value="pip_yhgE_Nterm"/>
    <property type="match status" value="1"/>
</dbReference>
<dbReference type="InterPro" id="IPR017500">
    <property type="entry name" value="Phage_infect_YhgE_N"/>
</dbReference>
<sequence length="672" mass="69839">MKMKGFKQFTQEVASIVRNPKTLIPVVAVLMIPVMYSGMFLGAFWDPYGKMDKLPVAVVNSDAGTVSEGKAIHIGQDFTNELKDNASFEWHFVDRNEATEGLDDHEYYMAIEIPADFSAKTATLASSEPTPAQIVFLKNEGSNFLASQIGNNAVERMKTQLSQEITKTYAHTVMEQMTALADGLNQASSGAGELAAGASDAKNGAALIQENLHKLATGSVTMQQGIDKLVAGSGSLDTGASNLQQGSVALASGLKQLDDANDQLSQGASTVDSGAKSLADGLGASAAGSAKLQSGAKALAAGLAQLAQAKPELAEDPGFKQLLAASEQLATGAADAYSGQAKLADGADTLSAGAHQLAGGLATFGDKLGEAAEGGHKLAAGTDQLVAGTTQIKDGLAELSQRFGAISSGSEKLDQGASDMANGLVKLADGTEQLSGKLSDAAQQTSGLGDANEDNLANMFADPVDLNVVKTTEVANYGTGFAPYFLSLGLFVGALLLTVVYAVKEPAAAPRSAWSWFSGKAMTLALIGTLQALIADVVLLYGIGLKVQSIPLFLLFSILTSLTFMSIILLLVSMMGNPGRFLAIMLLIFQLTSSGGTFPLEMIPGWLQNISGWLPMTYSIAGFKSVITSGDIAEMWSNASVLLGILAIFAALSFAYFFLSYRKQQSTAAAAA</sequence>
<dbReference type="InterPro" id="IPR051328">
    <property type="entry name" value="T7SS_ABC-Transporter"/>
</dbReference>
<dbReference type="Proteomes" id="UP001596108">
    <property type="component" value="Unassembled WGS sequence"/>
</dbReference>
<gene>
    <name evidence="7" type="ORF">ACFPQ4_16955</name>
</gene>
<evidence type="ECO:0000259" key="6">
    <source>
        <dbReference type="Pfam" id="PF12698"/>
    </source>
</evidence>
<comment type="subcellular location">
    <subcellularLocation>
        <location evidence="1">Membrane</location>
        <topology evidence="1">Multi-pass membrane protein</topology>
    </subcellularLocation>
</comment>
<evidence type="ECO:0000256" key="3">
    <source>
        <dbReference type="ARBA" id="ARBA00022989"/>
    </source>
</evidence>